<organism evidence="1 2">
    <name type="scientific">Clostridium disporicum</name>
    <dbReference type="NCBI Taxonomy" id="84024"/>
    <lineage>
        <taxon>Bacteria</taxon>
        <taxon>Bacillati</taxon>
        <taxon>Bacillota</taxon>
        <taxon>Clostridia</taxon>
        <taxon>Eubacteriales</taxon>
        <taxon>Clostridiaceae</taxon>
        <taxon>Clostridium</taxon>
    </lineage>
</organism>
<sequence length="64" mass="7560">MNKFQKVALQMAKDDKRGGCNIFKDESLKSAARDWYSKFKGNKSRWPYKKVLDFKNWNKVNGTI</sequence>
<gene>
    <name evidence="1" type="ORF">ERS852470_02967</name>
</gene>
<dbReference type="Proteomes" id="UP000095558">
    <property type="component" value="Unassembled WGS sequence"/>
</dbReference>
<evidence type="ECO:0000313" key="1">
    <source>
        <dbReference type="EMBL" id="CUO65437.1"/>
    </source>
</evidence>
<dbReference type="EMBL" id="CYZV01000037">
    <property type="protein sequence ID" value="CUO65437.1"/>
    <property type="molecule type" value="Genomic_DNA"/>
</dbReference>
<evidence type="ECO:0000313" key="2">
    <source>
        <dbReference type="Proteomes" id="UP000095558"/>
    </source>
</evidence>
<proteinExistence type="predicted"/>
<reference evidence="1 2" key="1">
    <citation type="submission" date="2015-09" db="EMBL/GenBank/DDBJ databases">
        <authorList>
            <consortium name="Pathogen Informatics"/>
        </authorList>
    </citation>
    <scope>NUCLEOTIDE SEQUENCE [LARGE SCALE GENOMIC DNA]</scope>
    <source>
        <strain evidence="1 2">2789STDY5834855</strain>
    </source>
</reference>
<dbReference type="RefSeq" id="WP_055277658.1">
    <property type="nucleotide sequence ID" value="NZ_CYZV01000037.1"/>
</dbReference>
<accession>A0A174GW43</accession>
<protein>
    <submittedName>
        <fullName evidence="1">Uncharacterized protein</fullName>
    </submittedName>
</protein>
<dbReference type="AlphaFoldDB" id="A0A174GW43"/>
<name>A0A174GW43_9CLOT</name>